<dbReference type="InterPro" id="IPR018247">
    <property type="entry name" value="EF_Hand_1_Ca_BS"/>
</dbReference>
<sequence length="358" mass="41970">MRYLFFLFLIVSCSKSLEERCFINGDEKYFNSNEEPKAFTVKDILENKPDYLEIVNLKNFRSFKKDSLEAVNLYNTLEKSEKYWKDQKTLFSDFDEKFFGQFLYSFKQIEGNMKYALGRNCLGYWLLEIKNDKPSAYFLGLSFSHYQFNKLQHNPIVKDGYFQLEGSFVKIVKVPGLPGYDDYSAIEDGKLFKIKLEDLVKDSDHDGYNDIFEKSFGLNPNNKDTDGDGMVDFNDLNPMFKSEKNKFTQLYETLLPDYGSENLSNKNYYFEIFISDCDYFHQISPKYHVLFSPEDSKSKTDYLKVTNVSSHGIGKIKRNKNNPNIFYIKEWGNSSMTYYSAEYKDGQWILEIGGGYVI</sequence>
<accession>A0A381F893</accession>
<name>A0A381F893_9FLAO</name>
<dbReference type="Proteomes" id="UP000254282">
    <property type="component" value="Unassembled WGS sequence"/>
</dbReference>
<evidence type="ECO:0000313" key="2">
    <source>
        <dbReference type="EMBL" id="SUX42755.1"/>
    </source>
</evidence>
<dbReference type="PROSITE" id="PS00018">
    <property type="entry name" value="EF_HAND_1"/>
    <property type="match status" value="1"/>
</dbReference>
<reference evidence="2 3" key="1">
    <citation type="submission" date="2018-06" db="EMBL/GenBank/DDBJ databases">
        <authorList>
            <consortium name="Pathogen Informatics"/>
            <person name="Doyle S."/>
        </authorList>
    </citation>
    <scope>NUCLEOTIDE SEQUENCE [LARGE SCALE GENOMIC DNA]</scope>
    <source>
        <strain evidence="2 3">NCTC13532</strain>
    </source>
</reference>
<dbReference type="STRING" id="254.SAMN05421682_104156"/>
<dbReference type="RefSeq" id="WP_115618782.1">
    <property type="nucleotide sequence ID" value="NZ_UFVR01000004.1"/>
</dbReference>
<dbReference type="PROSITE" id="PS50222">
    <property type="entry name" value="EF_HAND_2"/>
    <property type="match status" value="1"/>
</dbReference>
<evidence type="ECO:0000259" key="1">
    <source>
        <dbReference type="PROSITE" id="PS50222"/>
    </source>
</evidence>
<dbReference type="InterPro" id="IPR002048">
    <property type="entry name" value="EF_hand_dom"/>
</dbReference>
<dbReference type="AlphaFoldDB" id="A0A381F893"/>
<gene>
    <name evidence="2" type="ORF">NCTC13532_00059</name>
</gene>
<evidence type="ECO:0000313" key="3">
    <source>
        <dbReference type="Proteomes" id="UP000254282"/>
    </source>
</evidence>
<protein>
    <recommendedName>
        <fullName evidence="1">EF-hand domain-containing protein</fullName>
    </recommendedName>
</protein>
<feature type="domain" description="EF-hand" evidence="1">
    <location>
        <begin position="224"/>
        <end position="246"/>
    </location>
</feature>
<organism evidence="2 3">
    <name type="scientific">Chryseobacterium indoltheticum</name>
    <dbReference type="NCBI Taxonomy" id="254"/>
    <lineage>
        <taxon>Bacteria</taxon>
        <taxon>Pseudomonadati</taxon>
        <taxon>Bacteroidota</taxon>
        <taxon>Flavobacteriia</taxon>
        <taxon>Flavobacteriales</taxon>
        <taxon>Weeksellaceae</taxon>
        <taxon>Chryseobacterium group</taxon>
        <taxon>Chryseobacterium</taxon>
    </lineage>
</organism>
<proteinExistence type="predicted"/>
<dbReference type="EMBL" id="UFVR01000004">
    <property type="protein sequence ID" value="SUX42755.1"/>
    <property type="molecule type" value="Genomic_DNA"/>
</dbReference>
<dbReference type="GO" id="GO:0005509">
    <property type="term" value="F:calcium ion binding"/>
    <property type="evidence" value="ECO:0007669"/>
    <property type="project" value="InterPro"/>
</dbReference>